<protein>
    <submittedName>
        <fullName evidence="1">Uncharacterized protein</fullName>
    </submittedName>
</protein>
<reference evidence="1" key="1">
    <citation type="submission" date="2021-03" db="EMBL/GenBank/DDBJ databases">
        <authorList>
            <person name="Kim M.K."/>
        </authorList>
    </citation>
    <scope>NUCLEOTIDE SEQUENCE</scope>
    <source>
        <strain evidence="1">BT186</strain>
    </source>
</reference>
<keyword evidence="2" id="KW-1185">Reference proteome</keyword>
<evidence type="ECO:0000313" key="2">
    <source>
        <dbReference type="Proteomes" id="UP000664144"/>
    </source>
</evidence>
<accession>A0A939JDH1</accession>
<name>A0A939JDH1_9BACT</name>
<sequence length="50" mass="5777">MLFAQDFKKLKWQSSRVAVSGLQQVLLVSRRVAVPDRLAFLVPLRGAWFF</sequence>
<dbReference type="RefSeq" id="WP_206984284.1">
    <property type="nucleotide sequence ID" value="NZ_JAFLQZ010000005.1"/>
</dbReference>
<gene>
    <name evidence="1" type="ORF">J0X19_10360</name>
</gene>
<proteinExistence type="predicted"/>
<dbReference type="AlphaFoldDB" id="A0A939JDH1"/>
<dbReference type="Proteomes" id="UP000664144">
    <property type="component" value="Unassembled WGS sequence"/>
</dbReference>
<comment type="caution">
    <text evidence="1">The sequence shown here is derived from an EMBL/GenBank/DDBJ whole genome shotgun (WGS) entry which is preliminary data.</text>
</comment>
<organism evidence="1 2">
    <name type="scientific">Hymenobacter telluris</name>
    <dbReference type="NCBI Taxonomy" id="2816474"/>
    <lineage>
        <taxon>Bacteria</taxon>
        <taxon>Pseudomonadati</taxon>
        <taxon>Bacteroidota</taxon>
        <taxon>Cytophagia</taxon>
        <taxon>Cytophagales</taxon>
        <taxon>Hymenobacteraceae</taxon>
        <taxon>Hymenobacter</taxon>
    </lineage>
</organism>
<evidence type="ECO:0000313" key="1">
    <source>
        <dbReference type="EMBL" id="MBO0358347.1"/>
    </source>
</evidence>
<dbReference type="EMBL" id="JAFLQZ010000005">
    <property type="protein sequence ID" value="MBO0358347.1"/>
    <property type="molecule type" value="Genomic_DNA"/>
</dbReference>